<keyword evidence="3" id="KW-1185">Reference proteome</keyword>
<evidence type="ECO:0000313" key="3">
    <source>
        <dbReference type="Proteomes" id="UP001597387"/>
    </source>
</evidence>
<dbReference type="InterPro" id="IPR013740">
    <property type="entry name" value="Redoxin"/>
</dbReference>
<dbReference type="EMBL" id="JBHUHZ010000003">
    <property type="protein sequence ID" value="MFD2164335.1"/>
    <property type="molecule type" value="Genomic_DNA"/>
</dbReference>
<dbReference type="Pfam" id="PF08534">
    <property type="entry name" value="Redoxin"/>
    <property type="match status" value="1"/>
</dbReference>
<dbReference type="Proteomes" id="UP001597387">
    <property type="component" value="Unassembled WGS sequence"/>
</dbReference>
<feature type="domain" description="Thioredoxin" evidence="1">
    <location>
        <begin position="38"/>
        <end position="194"/>
    </location>
</feature>
<dbReference type="PANTHER" id="PTHR42852:SF18">
    <property type="entry name" value="CHROMOSOME UNDETERMINED SCAFFOLD_47, WHOLE GENOME SHOTGUN SEQUENCE"/>
    <property type="match status" value="1"/>
</dbReference>
<dbReference type="CDD" id="cd02966">
    <property type="entry name" value="TlpA_like_family"/>
    <property type="match status" value="1"/>
</dbReference>
<dbReference type="RefSeq" id="WP_255904086.1">
    <property type="nucleotide sequence ID" value="NZ_JAFMZO010000004.1"/>
</dbReference>
<dbReference type="InterPro" id="IPR013766">
    <property type="entry name" value="Thioredoxin_domain"/>
</dbReference>
<dbReference type="PROSITE" id="PS51352">
    <property type="entry name" value="THIOREDOXIN_2"/>
    <property type="match status" value="1"/>
</dbReference>
<evidence type="ECO:0000313" key="2">
    <source>
        <dbReference type="EMBL" id="MFD2164335.1"/>
    </source>
</evidence>
<organism evidence="2 3">
    <name type="scientific">Paradesertivirga mongoliensis</name>
    <dbReference type="NCBI Taxonomy" id="2100740"/>
    <lineage>
        <taxon>Bacteria</taxon>
        <taxon>Pseudomonadati</taxon>
        <taxon>Bacteroidota</taxon>
        <taxon>Sphingobacteriia</taxon>
        <taxon>Sphingobacteriales</taxon>
        <taxon>Sphingobacteriaceae</taxon>
        <taxon>Paradesertivirga</taxon>
    </lineage>
</organism>
<protein>
    <submittedName>
        <fullName evidence="2">TlpA family protein disulfide reductase</fullName>
    </submittedName>
</protein>
<dbReference type="InterPro" id="IPR036249">
    <property type="entry name" value="Thioredoxin-like_sf"/>
</dbReference>
<name>A0ABW4ZRC0_9SPHI</name>
<dbReference type="Gene3D" id="3.40.30.10">
    <property type="entry name" value="Glutaredoxin"/>
    <property type="match status" value="1"/>
</dbReference>
<comment type="caution">
    <text evidence="2">The sequence shown here is derived from an EMBL/GenBank/DDBJ whole genome shotgun (WGS) entry which is preliminary data.</text>
</comment>
<accession>A0ABW4ZRC0</accession>
<evidence type="ECO:0000259" key="1">
    <source>
        <dbReference type="PROSITE" id="PS51352"/>
    </source>
</evidence>
<gene>
    <name evidence="2" type="ORF">ACFSJU_18140</name>
</gene>
<sequence length="194" mass="21719">MKFKNLIKGNIGFIAAMAFLLLMVFNPSAKAWMLSGLMKVGLFQPDVKAKEPGQPVKMLPEGIVFLDQVGNTVDLSTLKGKVLFINFWATWCPPCIAEMPSINKLYQQFEHNKDMVFLMVDVDNSLQRSLEFMEQKNYSLPVHTPASVIPSSIFDGSIPTTIMVNKVGQIVFEHAGGADFSNEELIQFMQNLLK</sequence>
<dbReference type="InterPro" id="IPR050553">
    <property type="entry name" value="Thioredoxin_ResA/DsbE_sf"/>
</dbReference>
<dbReference type="PANTHER" id="PTHR42852">
    <property type="entry name" value="THIOL:DISULFIDE INTERCHANGE PROTEIN DSBE"/>
    <property type="match status" value="1"/>
</dbReference>
<proteinExistence type="predicted"/>
<dbReference type="SUPFAM" id="SSF52833">
    <property type="entry name" value="Thioredoxin-like"/>
    <property type="match status" value="1"/>
</dbReference>
<reference evidence="3" key="1">
    <citation type="journal article" date="2019" name="Int. J. Syst. Evol. Microbiol.">
        <title>The Global Catalogue of Microorganisms (GCM) 10K type strain sequencing project: providing services to taxonomists for standard genome sequencing and annotation.</title>
        <authorList>
            <consortium name="The Broad Institute Genomics Platform"/>
            <consortium name="The Broad Institute Genome Sequencing Center for Infectious Disease"/>
            <person name="Wu L."/>
            <person name="Ma J."/>
        </authorList>
    </citation>
    <scope>NUCLEOTIDE SEQUENCE [LARGE SCALE GENOMIC DNA]</scope>
    <source>
        <strain evidence="3">KCTC 42217</strain>
    </source>
</reference>